<evidence type="ECO:0000313" key="2">
    <source>
        <dbReference type="EMBL" id="HJF68374.1"/>
    </source>
</evidence>
<dbReference type="EMBL" id="LUGM01000002">
    <property type="protein sequence ID" value="KYH13442.1"/>
    <property type="molecule type" value="Genomic_DNA"/>
</dbReference>
<keyword evidence="2" id="KW-0238">DNA-binding</keyword>
<organism evidence="3 4">
    <name type="scientific">Staphylococcus kloosii</name>
    <dbReference type="NCBI Taxonomy" id="29384"/>
    <lineage>
        <taxon>Bacteria</taxon>
        <taxon>Bacillati</taxon>
        <taxon>Bacillota</taxon>
        <taxon>Bacilli</taxon>
        <taxon>Bacillales</taxon>
        <taxon>Staphylococcaceae</taxon>
        <taxon>Staphylococcus</taxon>
    </lineage>
</organism>
<dbReference type="KEGG" id="skl:C7J89_03825"/>
<reference evidence="2" key="4">
    <citation type="submission" date="2021-09" db="EMBL/GenBank/DDBJ databases">
        <authorList>
            <person name="Gilroy R."/>
        </authorList>
    </citation>
    <scope>NUCLEOTIDE SEQUENCE</scope>
    <source>
        <strain evidence="2">CHK149-3286</strain>
    </source>
</reference>
<reference evidence="1 5" key="2">
    <citation type="submission" date="2019-07" db="EMBL/GenBank/DDBJ databases">
        <title>Whole genome shotgun sequence of Staphylococcus kloosii NBRC 109624.</title>
        <authorList>
            <person name="Hosoyama A."/>
            <person name="Uohara A."/>
            <person name="Ohji S."/>
            <person name="Ichikawa N."/>
        </authorList>
    </citation>
    <scope>NUCLEOTIDE SEQUENCE [LARGE SCALE GENOMIC DNA]</scope>
    <source>
        <strain evidence="1 5">NBRC 109624</strain>
    </source>
</reference>
<dbReference type="RefSeq" id="WP_061853673.1">
    <property type="nucleotide sequence ID" value="NZ_BKAQ01000011.1"/>
</dbReference>
<dbReference type="InterPro" id="IPR010813">
    <property type="entry name" value="DUF1413"/>
</dbReference>
<evidence type="ECO:0000313" key="5">
    <source>
        <dbReference type="Proteomes" id="UP000321040"/>
    </source>
</evidence>
<dbReference type="AlphaFoldDB" id="A0A151A241"/>
<evidence type="ECO:0000313" key="1">
    <source>
        <dbReference type="EMBL" id="GEP82250.1"/>
    </source>
</evidence>
<gene>
    <name evidence="3" type="ORF">A0131_01270</name>
    <name evidence="2" type="ORF">K8V85_08690</name>
    <name evidence="1" type="ORF">SKL01_14280</name>
</gene>
<dbReference type="Proteomes" id="UP000321040">
    <property type="component" value="Unassembled WGS sequence"/>
</dbReference>
<reference evidence="2" key="3">
    <citation type="journal article" date="2021" name="PeerJ">
        <title>Extensive microbial diversity within the chicken gut microbiome revealed by metagenomics and culture.</title>
        <authorList>
            <person name="Gilroy R."/>
            <person name="Ravi A."/>
            <person name="Getino M."/>
            <person name="Pursley I."/>
            <person name="Horton D.L."/>
            <person name="Alikhan N.F."/>
            <person name="Baker D."/>
            <person name="Gharbi K."/>
            <person name="Hall N."/>
            <person name="Watson M."/>
            <person name="Adriaenssens E.M."/>
            <person name="Foster-Nyarko E."/>
            <person name="Jarju S."/>
            <person name="Secka A."/>
            <person name="Antonio M."/>
            <person name="Oren A."/>
            <person name="Chaudhuri R.R."/>
            <person name="La Ragione R."/>
            <person name="Hildebrand F."/>
            <person name="Pallen M.J."/>
        </authorList>
    </citation>
    <scope>NUCLEOTIDE SEQUENCE</scope>
    <source>
        <strain evidence="2">CHK149-3286</strain>
    </source>
</reference>
<protein>
    <submittedName>
        <fullName evidence="2">Single-stranded DNA-binding protein</fullName>
    </submittedName>
</protein>
<evidence type="ECO:0000313" key="4">
    <source>
        <dbReference type="Proteomes" id="UP000075418"/>
    </source>
</evidence>
<dbReference type="EMBL" id="DYVT01000098">
    <property type="protein sequence ID" value="HJF68374.1"/>
    <property type="molecule type" value="Genomic_DNA"/>
</dbReference>
<dbReference type="OrthoDB" id="2399688at2"/>
<sequence length="89" mass="11131">MNFEDRIAELREQKGRTSFEFYFNALFTEQEWIDLPLEQRQSLEREFRIFVNKNDHIRIPFASEDHIRMRMYNSLYEYNEVKHNFKAYV</sequence>
<name>A0A151A241_9STAP</name>
<dbReference type="GO" id="GO:0003677">
    <property type="term" value="F:DNA binding"/>
    <property type="evidence" value="ECO:0007669"/>
    <property type="project" value="UniProtKB-KW"/>
</dbReference>
<dbReference type="Pfam" id="PF07205">
    <property type="entry name" value="DUF1413"/>
    <property type="match status" value="1"/>
</dbReference>
<accession>A0A151A241</accession>
<comment type="caution">
    <text evidence="3">The sequence shown here is derived from an EMBL/GenBank/DDBJ whole genome shotgun (WGS) entry which is preliminary data.</text>
</comment>
<dbReference type="Proteomes" id="UP000075418">
    <property type="component" value="Unassembled WGS sequence"/>
</dbReference>
<keyword evidence="5" id="KW-1185">Reference proteome</keyword>
<dbReference type="Proteomes" id="UP000706163">
    <property type="component" value="Unassembled WGS sequence"/>
</dbReference>
<dbReference type="EMBL" id="BKAQ01000011">
    <property type="protein sequence ID" value="GEP82250.1"/>
    <property type="molecule type" value="Genomic_DNA"/>
</dbReference>
<dbReference type="GeneID" id="69904458"/>
<proteinExistence type="predicted"/>
<evidence type="ECO:0000313" key="3">
    <source>
        <dbReference type="EMBL" id="KYH13442.1"/>
    </source>
</evidence>
<reference evidence="3 4" key="1">
    <citation type="submission" date="2016-02" db="EMBL/GenBank/DDBJ databases">
        <title>Draft genome sequence of hydrocarbon degrading Staphylococcus saprophyticus Strain CNV2, isolated from crude-oil contaminated soil from Noonmati Oil Refinery, Guwahati, Assam, India.</title>
        <authorList>
            <person name="Mukherjee A."/>
            <person name="Chettri B."/>
            <person name="Langpoklakpam J."/>
            <person name="Singh A.K."/>
            <person name="Chattopadhyay D.J."/>
        </authorList>
    </citation>
    <scope>NUCLEOTIDE SEQUENCE [LARGE SCALE GENOMIC DNA]</scope>
    <source>
        <strain evidence="3 4">CNV2</strain>
    </source>
</reference>